<comment type="caution">
    <text evidence="2">The sequence shown here is derived from an EMBL/GenBank/DDBJ whole genome shotgun (WGS) entry which is preliminary data.</text>
</comment>
<dbReference type="PANTHER" id="PTHR37226:SF4">
    <property type="entry name" value="GOLGIN FAMILY A PROTEIN"/>
    <property type="match status" value="1"/>
</dbReference>
<dbReference type="PANTHER" id="PTHR37226">
    <property type="entry name" value="GOLGIN FAMILY A PROTEIN"/>
    <property type="match status" value="1"/>
</dbReference>
<dbReference type="AlphaFoldDB" id="A0AAV5K4G8"/>
<evidence type="ECO:0000313" key="2">
    <source>
        <dbReference type="EMBL" id="GKV19501.1"/>
    </source>
</evidence>
<keyword evidence="3" id="KW-1185">Reference proteome</keyword>
<evidence type="ECO:0000313" key="3">
    <source>
        <dbReference type="Proteomes" id="UP001054252"/>
    </source>
</evidence>
<sequence length="168" mass="19862">MGAFSSKKKTRTYNYGRKNVRCLTEEMKLLQDEIKQIMREREEEAQEYERRVLVLTFREAEWKGEKKRLKEEEKRLRKTVEEKEGKIRELEENCGLVRGKCVLCDKGWPLLGSSGGCSSILVEQMREERAQRDETVEKWKQLYLAIKNELDDLIQKTHGVVSLSLLHQ</sequence>
<evidence type="ECO:0000256" key="1">
    <source>
        <dbReference type="SAM" id="Coils"/>
    </source>
</evidence>
<dbReference type="EMBL" id="BPVZ01000053">
    <property type="protein sequence ID" value="GKV19501.1"/>
    <property type="molecule type" value="Genomic_DNA"/>
</dbReference>
<gene>
    <name evidence="2" type="ORF">SLEP1_g29753</name>
</gene>
<dbReference type="Proteomes" id="UP001054252">
    <property type="component" value="Unassembled WGS sequence"/>
</dbReference>
<name>A0AAV5K4G8_9ROSI</name>
<reference evidence="2 3" key="1">
    <citation type="journal article" date="2021" name="Commun. Biol.">
        <title>The genome of Shorea leprosula (Dipterocarpaceae) highlights the ecological relevance of drought in aseasonal tropical rainforests.</title>
        <authorList>
            <person name="Ng K.K.S."/>
            <person name="Kobayashi M.J."/>
            <person name="Fawcett J.A."/>
            <person name="Hatakeyama M."/>
            <person name="Paape T."/>
            <person name="Ng C.H."/>
            <person name="Ang C.C."/>
            <person name="Tnah L.H."/>
            <person name="Lee C.T."/>
            <person name="Nishiyama T."/>
            <person name="Sese J."/>
            <person name="O'Brien M.J."/>
            <person name="Copetti D."/>
            <person name="Mohd Noor M.I."/>
            <person name="Ong R.C."/>
            <person name="Putra M."/>
            <person name="Sireger I.Z."/>
            <person name="Indrioko S."/>
            <person name="Kosugi Y."/>
            <person name="Izuno A."/>
            <person name="Isagi Y."/>
            <person name="Lee S.L."/>
            <person name="Shimizu K.K."/>
        </authorList>
    </citation>
    <scope>NUCLEOTIDE SEQUENCE [LARGE SCALE GENOMIC DNA]</scope>
    <source>
        <strain evidence="2">214</strain>
    </source>
</reference>
<organism evidence="2 3">
    <name type="scientific">Rubroshorea leprosula</name>
    <dbReference type="NCBI Taxonomy" id="152421"/>
    <lineage>
        <taxon>Eukaryota</taxon>
        <taxon>Viridiplantae</taxon>
        <taxon>Streptophyta</taxon>
        <taxon>Embryophyta</taxon>
        <taxon>Tracheophyta</taxon>
        <taxon>Spermatophyta</taxon>
        <taxon>Magnoliopsida</taxon>
        <taxon>eudicotyledons</taxon>
        <taxon>Gunneridae</taxon>
        <taxon>Pentapetalae</taxon>
        <taxon>rosids</taxon>
        <taxon>malvids</taxon>
        <taxon>Malvales</taxon>
        <taxon>Dipterocarpaceae</taxon>
        <taxon>Rubroshorea</taxon>
    </lineage>
</organism>
<feature type="coiled-coil region" evidence="1">
    <location>
        <begin position="20"/>
        <end position="156"/>
    </location>
</feature>
<protein>
    <submittedName>
        <fullName evidence="2">Uncharacterized protein</fullName>
    </submittedName>
</protein>
<keyword evidence="1" id="KW-0175">Coiled coil</keyword>
<proteinExistence type="predicted"/>
<accession>A0AAV5K4G8</accession>